<evidence type="ECO:0000313" key="3">
    <source>
        <dbReference type="WBParaSite" id="HPBE_0002620901-mRNA-1"/>
    </source>
</evidence>
<dbReference type="OrthoDB" id="10253254at2759"/>
<accession>A0A183GU39</accession>
<evidence type="ECO:0000313" key="2">
    <source>
        <dbReference type="Proteomes" id="UP000050761"/>
    </source>
</evidence>
<reference evidence="1 2" key="1">
    <citation type="submission" date="2018-11" db="EMBL/GenBank/DDBJ databases">
        <authorList>
            <consortium name="Pathogen Informatics"/>
        </authorList>
    </citation>
    <scope>NUCLEOTIDE SEQUENCE [LARGE SCALE GENOMIC DNA]</scope>
</reference>
<sequence length="89" mass="10199">MRPSISFPQCFVRPNEMRREADAAKARFADIDCDHLTLLNVYHAFKQITSLLRGFLLLKWISGRLIQCLHLALLVDDVFSCVMNSCSVQ</sequence>
<proteinExistence type="predicted"/>
<accession>A0A3P8FAI5</accession>
<gene>
    <name evidence="1" type="ORF">HPBE_LOCUS26208</name>
</gene>
<dbReference type="AlphaFoldDB" id="A0A183GU39"/>
<protein>
    <submittedName>
        <fullName evidence="1 3">Uncharacterized protein</fullName>
    </submittedName>
</protein>
<dbReference type="EMBL" id="UZAH01039448">
    <property type="protein sequence ID" value="VDP56298.1"/>
    <property type="molecule type" value="Genomic_DNA"/>
</dbReference>
<dbReference type="Proteomes" id="UP000050761">
    <property type="component" value="Unassembled WGS sequence"/>
</dbReference>
<keyword evidence="2" id="KW-1185">Reference proteome</keyword>
<evidence type="ECO:0000313" key="1">
    <source>
        <dbReference type="EMBL" id="VDP56298.1"/>
    </source>
</evidence>
<name>A0A183GU39_HELPZ</name>
<organism evidence="2 3">
    <name type="scientific">Heligmosomoides polygyrus</name>
    <name type="common">Parasitic roundworm</name>
    <dbReference type="NCBI Taxonomy" id="6339"/>
    <lineage>
        <taxon>Eukaryota</taxon>
        <taxon>Metazoa</taxon>
        <taxon>Ecdysozoa</taxon>
        <taxon>Nematoda</taxon>
        <taxon>Chromadorea</taxon>
        <taxon>Rhabditida</taxon>
        <taxon>Rhabditina</taxon>
        <taxon>Rhabditomorpha</taxon>
        <taxon>Strongyloidea</taxon>
        <taxon>Heligmosomidae</taxon>
        <taxon>Heligmosomoides</taxon>
    </lineage>
</organism>
<dbReference type="WBParaSite" id="HPBE_0002620901-mRNA-1">
    <property type="protein sequence ID" value="HPBE_0002620901-mRNA-1"/>
    <property type="gene ID" value="HPBE_0002620901"/>
</dbReference>
<reference evidence="3" key="2">
    <citation type="submission" date="2019-09" db="UniProtKB">
        <authorList>
            <consortium name="WormBaseParasite"/>
        </authorList>
    </citation>
    <scope>IDENTIFICATION</scope>
</reference>